<sequence length="204" mass="22562">MCKTVFIDFGVIIRLLADGRTTYSTAVFSTTPTTMIITTSTDKYSVDVRAVAVDVEFGDEYEAAIHVIDDARKIRFFSGPATMEEACGLNPCPTPTNTFTCTGRLVLPCDLMDRLTFGERPSSTAIFNDPCMFLAFSLPLLMHFDEVNPHISCFLVQPQSSPSTLTGKIRSELFEIREVAVTATISMKEYVKKSNRCLQSVIGD</sequence>
<evidence type="ECO:0000313" key="3">
    <source>
        <dbReference type="WBParaSite" id="TCNE_0001219701-mRNA-1"/>
    </source>
</evidence>
<proteinExistence type="predicted"/>
<reference evidence="3" key="1">
    <citation type="submission" date="2016-06" db="UniProtKB">
        <authorList>
            <consortium name="WormBaseParasite"/>
        </authorList>
    </citation>
    <scope>IDENTIFICATION</scope>
</reference>
<name>A0A183UUM7_TOXCA</name>
<dbReference type="AlphaFoldDB" id="A0A183UUM7"/>
<reference evidence="1 2" key="2">
    <citation type="submission" date="2018-11" db="EMBL/GenBank/DDBJ databases">
        <authorList>
            <consortium name="Pathogen Informatics"/>
        </authorList>
    </citation>
    <scope>NUCLEOTIDE SEQUENCE [LARGE SCALE GENOMIC DNA]</scope>
</reference>
<dbReference type="EMBL" id="UYWY01021156">
    <property type="protein sequence ID" value="VDM43518.1"/>
    <property type="molecule type" value="Genomic_DNA"/>
</dbReference>
<gene>
    <name evidence="1" type="ORF">TCNE_LOCUS12197</name>
</gene>
<dbReference type="Proteomes" id="UP000050794">
    <property type="component" value="Unassembled WGS sequence"/>
</dbReference>
<dbReference type="WBParaSite" id="TCNE_0001219701-mRNA-1">
    <property type="protein sequence ID" value="TCNE_0001219701-mRNA-1"/>
    <property type="gene ID" value="TCNE_0001219701"/>
</dbReference>
<evidence type="ECO:0000313" key="2">
    <source>
        <dbReference type="Proteomes" id="UP000050794"/>
    </source>
</evidence>
<organism evidence="2 3">
    <name type="scientific">Toxocara canis</name>
    <name type="common">Canine roundworm</name>
    <dbReference type="NCBI Taxonomy" id="6265"/>
    <lineage>
        <taxon>Eukaryota</taxon>
        <taxon>Metazoa</taxon>
        <taxon>Ecdysozoa</taxon>
        <taxon>Nematoda</taxon>
        <taxon>Chromadorea</taxon>
        <taxon>Rhabditida</taxon>
        <taxon>Spirurina</taxon>
        <taxon>Ascaridomorpha</taxon>
        <taxon>Ascaridoidea</taxon>
        <taxon>Toxocaridae</taxon>
        <taxon>Toxocara</taxon>
    </lineage>
</organism>
<keyword evidence="2" id="KW-1185">Reference proteome</keyword>
<evidence type="ECO:0000313" key="1">
    <source>
        <dbReference type="EMBL" id="VDM43518.1"/>
    </source>
</evidence>
<accession>A0A183UUM7</accession>
<protein>
    <submittedName>
        <fullName evidence="1 3">Uncharacterized protein</fullName>
    </submittedName>
</protein>